<evidence type="ECO:0000256" key="1">
    <source>
        <dbReference type="SAM" id="MobiDB-lite"/>
    </source>
</evidence>
<feature type="compositionally biased region" description="Basic and acidic residues" evidence="1">
    <location>
        <begin position="13"/>
        <end position="22"/>
    </location>
</feature>
<dbReference type="Proteomes" id="UP000316770">
    <property type="component" value="Chromosome"/>
</dbReference>
<organism evidence="2 3">
    <name type="scientific">Rosistilla oblonga</name>
    <dbReference type="NCBI Taxonomy" id="2527990"/>
    <lineage>
        <taxon>Bacteria</taxon>
        <taxon>Pseudomonadati</taxon>
        <taxon>Planctomycetota</taxon>
        <taxon>Planctomycetia</taxon>
        <taxon>Pirellulales</taxon>
        <taxon>Pirellulaceae</taxon>
        <taxon>Rosistilla</taxon>
    </lineage>
</organism>
<keyword evidence="3" id="KW-1185">Reference proteome</keyword>
<protein>
    <submittedName>
        <fullName evidence="2">Uncharacterized protein</fullName>
    </submittedName>
</protein>
<accession>A0A518J1D4</accession>
<evidence type="ECO:0000313" key="2">
    <source>
        <dbReference type="EMBL" id="QDV59150.1"/>
    </source>
</evidence>
<dbReference type="RefSeq" id="WP_197452885.1">
    <property type="nucleotide sequence ID" value="NZ_CP036318.1"/>
</dbReference>
<proteinExistence type="predicted"/>
<gene>
    <name evidence="2" type="ORF">Mal33_51780</name>
</gene>
<reference evidence="2 3" key="1">
    <citation type="submission" date="2019-02" db="EMBL/GenBank/DDBJ databases">
        <title>Deep-cultivation of Planctomycetes and their phenomic and genomic characterization uncovers novel biology.</title>
        <authorList>
            <person name="Wiegand S."/>
            <person name="Jogler M."/>
            <person name="Boedeker C."/>
            <person name="Pinto D."/>
            <person name="Vollmers J."/>
            <person name="Rivas-Marin E."/>
            <person name="Kohn T."/>
            <person name="Peeters S.H."/>
            <person name="Heuer A."/>
            <person name="Rast P."/>
            <person name="Oberbeckmann S."/>
            <person name="Bunk B."/>
            <person name="Jeske O."/>
            <person name="Meyerdierks A."/>
            <person name="Storesund J.E."/>
            <person name="Kallscheuer N."/>
            <person name="Luecker S."/>
            <person name="Lage O.M."/>
            <person name="Pohl T."/>
            <person name="Merkel B.J."/>
            <person name="Hornburger P."/>
            <person name="Mueller R.-W."/>
            <person name="Bruemmer F."/>
            <person name="Labrenz M."/>
            <person name="Spormann A.M."/>
            <person name="Op den Camp H."/>
            <person name="Overmann J."/>
            <person name="Amann R."/>
            <person name="Jetten M.S.M."/>
            <person name="Mascher T."/>
            <person name="Medema M.H."/>
            <person name="Devos D.P."/>
            <person name="Kaster A.-K."/>
            <person name="Ovreas L."/>
            <person name="Rohde M."/>
            <person name="Galperin M.Y."/>
            <person name="Jogler C."/>
        </authorList>
    </citation>
    <scope>NUCLEOTIDE SEQUENCE [LARGE SCALE GENOMIC DNA]</scope>
    <source>
        <strain evidence="2 3">Mal33</strain>
    </source>
</reference>
<dbReference type="AlphaFoldDB" id="A0A518J1D4"/>
<sequence length="51" mass="5804">MTTSTTEATATHLPEHRFDRSTLRQLTFEEGEEFPNLRVHTNDKGLSRASS</sequence>
<evidence type="ECO:0000313" key="3">
    <source>
        <dbReference type="Proteomes" id="UP000316770"/>
    </source>
</evidence>
<feature type="region of interest" description="Disordered" evidence="1">
    <location>
        <begin position="1"/>
        <end position="22"/>
    </location>
</feature>
<feature type="compositionally biased region" description="Low complexity" evidence="1">
    <location>
        <begin position="1"/>
        <end position="11"/>
    </location>
</feature>
<name>A0A518J1D4_9BACT</name>
<dbReference type="EMBL" id="CP036318">
    <property type="protein sequence ID" value="QDV59150.1"/>
    <property type="molecule type" value="Genomic_DNA"/>
</dbReference>